<proteinExistence type="predicted"/>
<keyword evidence="4 6" id="KW-1133">Transmembrane helix</keyword>
<evidence type="ECO:0000256" key="6">
    <source>
        <dbReference type="SAM" id="Phobius"/>
    </source>
</evidence>
<feature type="transmembrane region" description="Helical" evidence="6">
    <location>
        <begin position="276"/>
        <end position="300"/>
    </location>
</feature>
<gene>
    <name evidence="7" type="ORF">DET52_10846</name>
</gene>
<feature type="transmembrane region" description="Helical" evidence="6">
    <location>
        <begin position="124"/>
        <end position="142"/>
    </location>
</feature>
<comment type="caution">
    <text evidence="7">The sequence shown here is derived from an EMBL/GenBank/DDBJ whole genome shotgun (WGS) entry which is preliminary data.</text>
</comment>
<feature type="transmembrane region" description="Helical" evidence="6">
    <location>
        <begin position="12"/>
        <end position="31"/>
    </location>
</feature>
<dbReference type="GO" id="GO:0015141">
    <property type="term" value="F:succinate transmembrane transporter activity"/>
    <property type="evidence" value="ECO:0007669"/>
    <property type="project" value="UniProtKB-ARBA"/>
</dbReference>
<feature type="transmembrane region" description="Helical" evidence="6">
    <location>
        <begin position="219"/>
        <end position="243"/>
    </location>
</feature>
<evidence type="ECO:0000256" key="2">
    <source>
        <dbReference type="ARBA" id="ARBA00022448"/>
    </source>
</evidence>
<evidence type="ECO:0000313" key="7">
    <source>
        <dbReference type="EMBL" id="TDN98259.1"/>
    </source>
</evidence>
<evidence type="ECO:0000256" key="3">
    <source>
        <dbReference type="ARBA" id="ARBA00022692"/>
    </source>
</evidence>
<dbReference type="Pfam" id="PF00939">
    <property type="entry name" value="Na_sulph_symp"/>
    <property type="match status" value="1"/>
</dbReference>
<feature type="transmembrane region" description="Helical" evidence="6">
    <location>
        <begin position="178"/>
        <end position="199"/>
    </location>
</feature>
<feature type="transmembrane region" description="Helical" evidence="6">
    <location>
        <begin position="470"/>
        <end position="493"/>
    </location>
</feature>
<keyword evidence="3 6" id="KW-0812">Transmembrane</keyword>
<feature type="transmembrane region" description="Helical" evidence="6">
    <location>
        <begin position="429"/>
        <end position="449"/>
    </location>
</feature>
<keyword evidence="2" id="KW-0813">Transport</keyword>
<feature type="transmembrane region" description="Helical" evidence="6">
    <location>
        <begin position="148"/>
        <end position="166"/>
    </location>
</feature>
<evidence type="ECO:0000256" key="5">
    <source>
        <dbReference type="ARBA" id="ARBA00023136"/>
    </source>
</evidence>
<feature type="transmembrane region" description="Helical" evidence="6">
    <location>
        <begin position="312"/>
        <end position="330"/>
    </location>
</feature>
<dbReference type="NCBIfam" id="TIGR00785">
    <property type="entry name" value="dass"/>
    <property type="match status" value="1"/>
</dbReference>
<dbReference type="PANTHER" id="PTHR10283">
    <property type="entry name" value="SOLUTE CARRIER FAMILY 13 MEMBER"/>
    <property type="match status" value="1"/>
</dbReference>
<evidence type="ECO:0000256" key="4">
    <source>
        <dbReference type="ARBA" id="ARBA00022989"/>
    </source>
</evidence>
<dbReference type="Proteomes" id="UP000294848">
    <property type="component" value="Unassembled WGS sequence"/>
</dbReference>
<keyword evidence="5 6" id="KW-0472">Membrane</keyword>
<comment type="subcellular location">
    <subcellularLocation>
        <location evidence="1">Membrane</location>
        <topology evidence="1">Multi-pass membrane protein</topology>
    </subcellularLocation>
</comment>
<dbReference type="CDD" id="cd01115">
    <property type="entry name" value="SLC13_permease"/>
    <property type="match status" value="1"/>
</dbReference>
<name>A0A4R6GSB5_9BACT</name>
<evidence type="ECO:0000256" key="1">
    <source>
        <dbReference type="ARBA" id="ARBA00004141"/>
    </source>
</evidence>
<dbReference type="RefSeq" id="WP_133466060.1">
    <property type="nucleotide sequence ID" value="NZ_SNWI01000008.1"/>
</dbReference>
<dbReference type="InterPro" id="IPR031312">
    <property type="entry name" value="Na/sul_symport_CS"/>
</dbReference>
<dbReference type="PANTHER" id="PTHR10283:SF82">
    <property type="entry name" value="SOLUTE CARRIER FAMILY 13 MEMBER 2"/>
    <property type="match status" value="1"/>
</dbReference>
<sequence length="513" mass="56341">MAALPSKSAINFKIVFLGLVIFIAILLFVDLKPGAPEITQTAAIAVLIALWWVTEALPIGVTSLLPILLFPALGILDGKAISNSYINYIIFLYIGGFIMALALEKWNLHKRIALKILSLAGSRPIMILFGFMFAAAFLSMWMSNTATAMMMLPIAFSVITALTEVVGEKHIKKFRTGLLLSIAYACSIGGIATLVGTPPNLSFVRIFEIIFPSGPEISFGQWAIFAMPLTITMFLLTLLFLFLKYRPSSEISALRKDFFIKRYQELGPISTNEKRVLALFVLLIILWFFRKDLDFGYFIIPGWSNLFAHPEYINDGTIAIFVAILLFIIPTRERKTGLVTWEIIQKIPWQIVLLFGGGFALAKGFIDSGLSAYIGNQLTEAGSLSKTGLVATVTAIMTGLTEFTSNTATTEMMLPIISGMATEIQVNPLLLMVPVTLAASMAFMFPVATPPNAIVFSTGQLSMMEMMKTGIVLNLIAIVLITVLTLIWGTFILPIDLLQYPDWAIEGALNAPH</sequence>
<feature type="transmembrane region" description="Helical" evidence="6">
    <location>
        <begin position="43"/>
        <end position="73"/>
    </location>
</feature>
<organism evidence="7 8">
    <name type="scientific">Sunxiuqinia elliptica</name>
    <dbReference type="NCBI Taxonomy" id="655355"/>
    <lineage>
        <taxon>Bacteria</taxon>
        <taxon>Pseudomonadati</taxon>
        <taxon>Bacteroidota</taxon>
        <taxon>Bacteroidia</taxon>
        <taxon>Marinilabiliales</taxon>
        <taxon>Prolixibacteraceae</taxon>
        <taxon>Sunxiuqinia</taxon>
    </lineage>
</organism>
<accession>A0A4R6GSB5</accession>
<reference evidence="7 8" key="1">
    <citation type="submission" date="2019-03" db="EMBL/GenBank/DDBJ databases">
        <title>Freshwater and sediment microbial communities from various areas in North America, analyzing microbe dynamics in response to fracking.</title>
        <authorList>
            <person name="Lamendella R."/>
        </authorList>
    </citation>
    <scope>NUCLEOTIDE SEQUENCE [LARGE SCALE GENOMIC DNA]</scope>
    <source>
        <strain evidence="7 8">114D</strain>
    </source>
</reference>
<feature type="transmembrane region" description="Helical" evidence="6">
    <location>
        <begin position="85"/>
        <end position="103"/>
    </location>
</feature>
<evidence type="ECO:0000313" key="8">
    <source>
        <dbReference type="Proteomes" id="UP000294848"/>
    </source>
</evidence>
<protein>
    <submittedName>
        <fullName evidence="7">Sodium-dependent dicarboxylate transporter 2/3/5</fullName>
    </submittedName>
</protein>
<dbReference type="EMBL" id="SNWI01000008">
    <property type="protein sequence ID" value="TDN98259.1"/>
    <property type="molecule type" value="Genomic_DNA"/>
</dbReference>
<dbReference type="OrthoDB" id="9765532at2"/>
<dbReference type="AlphaFoldDB" id="A0A4R6GSB5"/>
<feature type="transmembrane region" description="Helical" evidence="6">
    <location>
        <begin position="351"/>
        <end position="374"/>
    </location>
</feature>
<dbReference type="InterPro" id="IPR001898">
    <property type="entry name" value="SLC13A/DASS"/>
</dbReference>
<dbReference type="GO" id="GO:0005886">
    <property type="term" value="C:plasma membrane"/>
    <property type="evidence" value="ECO:0007669"/>
    <property type="project" value="TreeGrafter"/>
</dbReference>
<dbReference type="PROSITE" id="PS01271">
    <property type="entry name" value="NA_SULFATE"/>
    <property type="match status" value="1"/>
</dbReference>